<evidence type="ECO:0000256" key="4">
    <source>
        <dbReference type="ARBA" id="ARBA00023015"/>
    </source>
</evidence>
<evidence type="ECO:0000256" key="1">
    <source>
        <dbReference type="ARBA" id="ARBA00004123"/>
    </source>
</evidence>
<dbReference type="PANTHER" id="PTHR13224">
    <property type="entry name" value="THYROID HORMONE RECEPTOR-ASSOCIATED PROTEIN-RELATED"/>
    <property type="match status" value="1"/>
</dbReference>
<comment type="similarity">
    <text evidence="2 9">Belongs to the Mediator complex subunit 16 family.</text>
</comment>
<keyword evidence="5 9" id="KW-0010">Activator</keyword>
<evidence type="ECO:0000259" key="10">
    <source>
        <dbReference type="Pfam" id="PF11635"/>
    </source>
</evidence>
<gene>
    <name evidence="9" type="primary">MED16</name>
    <name evidence="12" type="ORF">CDD81_2290</name>
</gene>
<feature type="domain" description="Mediator complex subunit Med16 N-terminal" evidence="10">
    <location>
        <begin position="153"/>
        <end position="473"/>
    </location>
</feature>
<reference evidence="12 13" key="1">
    <citation type="submission" date="2017-06" db="EMBL/GenBank/DDBJ databases">
        <title>Ant-infecting Ophiocordyceps genomes reveal a high diversity of potential behavioral manipulation genes and a possible major role for enterotoxins.</title>
        <authorList>
            <person name="De Bekker C."/>
            <person name="Evans H.C."/>
            <person name="Brachmann A."/>
            <person name="Hughes D.P."/>
        </authorList>
    </citation>
    <scope>NUCLEOTIDE SEQUENCE [LARGE SCALE GENOMIC DNA]</scope>
    <source>
        <strain evidence="12 13">Map64</strain>
    </source>
</reference>
<dbReference type="InterPro" id="IPR021665">
    <property type="entry name" value="Mediator_Med16_N"/>
</dbReference>
<dbReference type="Pfam" id="PF11635">
    <property type="entry name" value="Med16_N"/>
    <property type="match status" value="1"/>
</dbReference>
<evidence type="ECO:0000313" key="13">
    <source>
        <dbReference type="Proteomes" id="UP000226192"/>
    </source>
</evidence>
<dbReference type="GO" id="GO:0045893">
    <property type="term" value="P:positive regulation of DNA-templated transcription"/>
    <property type="evidence" value="ECO:0007669"/>
    <property type="project" value="TreeGrafter"/>
</dbReference>
<name>A0A2C5YDF4_9HYPO</name>
<keyword evidence="4 9" id="KW-0805">Transcription regulation</keyword>
<protein>
    <recommendedName>
        <fullName evidence="3 9">Mediator of RNA polymerase II transcription subunit 16</fullName>
    </recommendedName>
    <alternativeName>
        <fullName evidence="8 9">Mediator complex subunit 16</fullName>
    </alternativeName>
</protein>
<organism evidence="12 13">
    <name type="scientific">Ophiocordyceps australis</name>
    <dbReference type="NCBI Taxonomy" id="1399860"/>
    <lineage>
        <taxon>Eukaryota</taxon>
        <taxon>Fungi</taxon>
        <taxon>Dikarya</taxon>
        <taxon>Ascomycota</taxon>
        <taxon>Pezizomycotina</taxon>
        <taxon>Sordariomycetes</taxon>
        <taxon>Hypocreomycetidae</taxon>
        <taxon>Hypocreales</taxon>
        <taxon>Ophiocordycipitaceae</taxon>
        <taxon>Ophiocordyceps</taxon>
    </lineage>
</organism>
<dbReference type="InterPro" id="IPR048338">
    <property type="entry name" value="Mediator_Med16"/>
</dbReference>
<evidence type="ECO:0000256" key="3">
    <source>
        <dbReference type="ARBA" id="ARBA00019614"/>
    </source>
</evidence>
<dbReference type="GO" id="GO:0016592">
    <property type="term" value="C:mediator complex"/>
    <property type="evidence" value="ECO:0007669"/>
    <property type="project" value="InterPro"/>
</dbReference>
<dbReference type="OrthoDB" id="4139168at2759"/>
<proteinExistence type="inferred from homology"/>
<sequence>MTSNSMPLMLDNAVPVNIQDVDDLFGENVPLTLPVKPQSKKLRQRLDELRAKGCCQRVAWSRLGTIASVTADGQLLQLRFLRCSPDNGSWGMSEATVCEQIHGSRLTRIVHVEWASTSSPELAIIDSRGHVAIASFPIALNQPFVARNWSPDQPDDCNPIVGCYWLPVAPPHQQKPYHVIYGPARKHPAAFMYETSFVHAAGPSHPHASKSALFCITMNGWLKMFWSQNTQKTEETTMELDSVNCTADLVTHAALTSDKKAILIALATSSLSLKLLKVEIQWGGPGSSSERNPMPPTARLNPALVETRLAMTTLLHDVTGEAAAAGSARDITHLKILPSVVDNTGKNTILPLILAVRSRPVTQGSYQTTKTVLDRWEVVEYRSGLDPDFAQLSNRRNSVPLDPPVKTRLHRLDSVTINKVVISIEAIQFGKALILTMSDGTVEYRDRCTLEELYTSEDLSKIMNLRQVGWTFADTEACLQVAFSPTYCSMMQMREDGAICWTKLHYPTGDLGESMKDAHYSGSIAGLAVTVASSLWYQSNFDDTLAIVYKWTGKRRFVHDWVTELIRILKIQVDYSEEMHHDALMRNSPLQSCLSIMNSLGFKGEMAPRSFQSKFSNVCLQIRNVVILITLSSNTPVSVRDKLSPLDEHEVVDALAGCAQWSLDLLSWLVKKLMSLMRDDEFRQRLAPPRFAQMTTYLQQDNDVSLHLVLSSCSRGFLSAICRRIAHLQVLSTRAIEFYRKQPTTTEPTAIQLQRAYHKMHRITSMAPINVAEVEKLLNVVGSDIRQTYQESLPNWVKSGPNAPQGKQVDAAVKTAQVQFEAAMLLGISPPPAFLPLIKKLMDKELPALKASTDQAKIFFGNYLLLGLDDGDLSEKGKRQSSSVHLDMFKRVAICLSPQGPPWRRCTRCACVMEDVFTNRPGFSFVLGQQRRCSCGGSWALLPAGKRLL</sequence>
<comment type="subunit">
    <text evidence="9">Component of the Mediator complex.</text>
</comment>
<evidence type="ECO:0000256" key="5">
    <source>
        <dbReference type="ARBA" id="ARBA00023159"/>
    </source>
</evidence>
<dbReference type="Proteomes" id="UP000226192">
    <property type="component" value="Unassembled WGS sequence"/>
</dbReference>
<accession>A0A2C5YDF4</accession>
<dbReference type="EMBL" id="NJET01000017">
    <property type="protein sequence ID" value="PHH65510.1"/>
    <property type="molecule type" value="Genomic_DNA"/>
</dbReference>
<keyword evidence="7 9" id="KW-0539">Nucleus</keyword>
<evidence type="ECO:0000256" key="8">
    <source>
        <dbReference type="ARBA" id="ARBA00032015"/>
    </source>
</evidence>
<evidence type="ECO:0000256" key="9">
    <source>
        <dbReference type="RuleBase" id="RU364149"/>
    </source>
</evidence>
<evidence type="ECO:0000256" key="2">
    <source>
        <dbReference type="ARBA" id="ARBA00006543"/>
    </source>
</evidence>
<evidence type="ECO:0000256" key="7">
    <source>
        <dbReference type="ARBA" id="ARBA00023242"/>
    </source>
</evidence>
<comment type="subcellular location">
    <subcellularLocation>
        <location evidence="1 9">Nucleus</location>
    </subcellularLocation>
</comment>
<keyword evidence="6 9" id="KW-0804">Transcription</keyword>
<dbReference type="Pfam" id="PF20719">
    <property type="entry name" value="Med16_C"/>
    <property type="match status" value="1"/>
</dbReference>
<dbReference type="STRING" id="1399860.A0A2C5YDF4"/>
<evidence type="ECO:0000313" key="12">
    <source>
        <dbReference type="EMBL" id="PHH65510.1"/>
    </source>
</evidence>
<dbReference type="AlphaFoldDB" id="A0A2C5YDF4"/>
<comment type="caution">
    <text evidence="12">The sequence shown here is derived from an EMBL/GenBank/DDBJ whole genome shotgun (WGS) entry which is preliminary data.</text>
</comment>
<evidence type="ECO:0000256" key="6">
    <source>
        <dbReference type="ARBA" id="ARBA00023163"/>
    </source>
</evidence>
<dbReference type="PANTHER" id="PTHR13224:SF6">
    <property type="entry name" value="MEDIATOR OF RNA POLYMERASE II TRANSCRIPTION SUBUNIT 16"/>
    <property type="match status" value="1"/>
</dbReference>
<evidence type="ECO:0000259" key="11">
    <source>
        <dbReference type="Pfam" id="PF20719"/>
    </source>
</evidence>
<keyword evidence="13" id="KW-1185">Reference proteome</keyword>
<comment type="function">
    <text evidence="9">Component of the Mediator complex, a coactivator involved in the regulated transcription of nearly all RNA polymerase II-dependent genes. Mediator functions as a bridge to convey information from gene-specific regulatory proteins to the basal RNA polymerase II transcription machinery. Mediator is recruited to promoters by direct interactions with regulatory proteins and serves as a scaffold for the assembly of a functional preinitiation complex with RNA polymerase II and the general transcription factors.</text>
</comment>
<feature type="domain" description="Mediator complex subunit 16 C-terminal" evidence="11">
    <location>
        <begin position="847"/>
        <end position="940"/>
    </location>
</feature>
<dbReference type="InterPro" id="IPR048339">
    <property type="entry name" value="Mediator_Med16_C"/>
</dbReference>